<evidence type="ECO:0000256" key="2">
    <source>
        <dbReference type="ARBA" id="ARBA00004510"/>
    </source>
</evidence>
<dbReference type="NCBIfam" id="TIGR00231">
    <property type="entry name" value="small_GTP"/>
    <property type="match status" value="1"/>
</dbReference>
<keyword evidence="6" id="KW-0963">Cytoplasm</keyword>
<feature type="compositionally biased region" description="Low complexity" evidence="13">
    <location>
        <begin position="161"/>
        <end position="176"/>
    </location>
</feature>
<dbReference type="SMART" id="SM00173">
    <property type="entry name" value="RAS"/>
    <property type="match status" value="1"/>
</dbReference>
<dbReference type="InterPro" id="IPR036028">
    <property type="entry name" value="SH3-like_dom_sf"/>
</dbReference>
<dbReference type="SMART" id="SM00175">
    <property type="entry name" value="RAB"/>
    <property type="match status" value="1"/>
</dbReference>
<dbReference type="InterPro" id="IPR001806">
    <property type="entry name" value="Small_GTPase"/>
</dbReference>
<keyword evidence="5 12" id="KW-0728">SH3 domain</keyword>
<protein>
    <submittedName>
        <fullName evidence="16">SH3 domain-containing protein</fullName>
    </submittedName>
</protein>
<dbReference type="Pfam" id="PF00018">
    <property type="entry name" value="SH3_1"/>
    <property type="match status" value="1"/>
</dbReference>
<evidence type="ECO:0000313" key="16">
    <source>
        <dbReference type="WBParaSite" id="TMUE_1000004917.1"/>
    </source>
</evidence>
<dbReference type="SMART" id="SM00174">
    <property type="entry name" value="RHO"/>
    <property type="match status" value="1"/>
</dbReference>
<evidence type="ECO:0000256" key="4">
    <source>
        <dbReference type="ARBA" id="ARBA00010020"/>
    </source>
</evidence>
<dbReference type="GO" id="GO:0030027">
    <property type="term" value="C:lamellipodium"/>
    <property type="evidence" value="ECO:0007669"/>
    <property type="project" value="UniProtKB-SubCell"/>
</dbReference>
<dbReference type="Gene3D" id="6.10.140.1620">
    <property type="match status" value="1"/>
</dbReference>
<evidence type="ECO:0000256" key="8">
    <source>
        <dbReference type="ARBA" id="ARBA00022741"/>
    </source>
</evidence>
<feature type="domain" description="SH3" evidence="14">
    <location>
        <begin position="357"/>
        <end position="429"/>
    </location>
</feature>
<evidence type="ECO:0000256" key="9">
    <source>
        <dbReference type="ARBA" id="ARBA00023054"/>
    </source>
</evidence>
<proteinExistence type="inferred from homology"/>
<dbReference type="PROSITE" id="PS51419">
    <property type="entry name" value="RAB"/>
    <property type="match status" value="1"/>
</dbReference>
<dbReference type="InterPro" id="IPR027417">
    <property type="entry name" value="P-loop_NTPase"/>
</dbReference>
<comment type="similarity">
    <text evidence="3">Belongs to the small GTPase superfamily. Rab family.</text>
</comment>
<evidence type="ECO:0000256" key="12">
    <source>
        <dbReference type="PROSITE-ProRule" id="PRU00192"/>
    </source>
</evidence>
<dbReference type="PROSITE" id="PS51420">
    <property type="entry name" value="RHO"/>
    <property type="match status" value="1"/>
</dbReference>
<dbReference type="PROSITE" id="PS50002">
    <property type="entry name" value="SH3"/>
    <property type="match status" value="1"/>
</dbReference>
<evidence type="ECO:0000256" key="3">
    <source>
        <dbReference type="ARBA" id="ARBA00006270"/>
    </source>
</evidence>
<keyword evidence="15" id="KW-1185">Reference proteome</keyword>
<sequence length="615" mass="67515">MGDLTNLIDQAIPSGRQGLQECSSNLERVAAYCEANYLQVANKAAALEETKRYAVQSLASVAYQINTLANNLLQALDFECSKIAQLESFVNAQAQEISIHKEKVARREIGVLTTNRSVPRYHQIVAPAQQEKGQRYIRQPVDYSMLDDIGHGLKTNSQPNSALSVGRTSGSSSNSANSNYLSFPISNYSVSPVSKVGSISKNTGKEYRTPVTISPPTAPQVDHMQISYPGMVQIEQMNQKVSRNEAASVYGSTGCRRESQEADCPAGVAYDNEEQSARISASLNLPYPSLTFMGQQSPVSSDILPPMPPDSMLYASQFGVNTPPIPSDDYATRDESVTLRRPYSAAQSSSDEWIPKSYIEKVTAIYDYTAEKPDELSFRENAIIYVVRKNDDGWYEGVNHRLPDFLLGGSAPTTSCAMISKPCVTKLVLVGSTGVGKTSIVTRYNGGGFSTHLSPTIGASFCRAEMQVGGINLLIQIWDTAGQERFRAMAPMYYRNTDAALIVYDITNRDSFDSVKSWIDELNRNIDKPFAICIVGNKRDLDVLRAVPTEAAKRLAESSNALFFETSALTGYGLEKVFSETAELMCDLILRQVECRKDSLTLGNQAESSIWSKCC</sequence>
<dbReference type="GO" id="GO:0003924">
    <property type="term" value="F:GTPase activity"/>
    <property type="evidence" value="ECO:0007669"/>
    <property type="project" value="InterPro"/>
</dbReference>
<evidence type="ECO:0000313" key="15">
    <source>
        <dbReference type="Proteomes" id="UP000046395"/>
    </source>
</evidence>
<dbReference type="Proteomes" id="UP000046395">
    <property type="component" value="Unassembled WGS sequence"/>
</dbReference>
<name>A0A5S6QDA3_TRIMR</name>
<dbReference type="PROSITE" id="PS51421">
    <property type="entry name" value="RAS"/>
    <property type="match status" value="1"/>
</dbReference>
<keyword evidence="8" id="KW-0547">Nucleotide-binding</keyword>
<dbReference type="STRING" id="70415.A0A5S6QDA3"/>
<evidence type="ECO:0000256" key="11">
    <source>
        <dbReference type="ARBA" id="ARBA00023273"/>
    </source>
</evidence>
<dbReference type="GO" id="GO:0005525">
    <property type="term" value="F:GTP binding"/>
    <property type="evidence" value="ECO:0007669"/>
    <property type="project" value="InterPro"/>
</dbReference>
<dbReference type="InterPro" id="IPR001452">
    <property type="entry name" value="SH3_domain"/>
</dbReference>
<evidence type="ECO:0000256" key="7">
    <source>
        <dbReference type="ARBA" id="ARBA00022553"/>
    </source>
</evidence>
<evidence type="ECO:0000256" key="6">
    <source>
        <dbReference type="ARBA" id="ARBA00022490"/>
    </source>
</evidence>
<dbReference type="GO" id="GO:0005856">
    <property type="term" value="C:cytoskeleton"/>
    <property type="evidence" value="ECO:0007669"/>
    <property type="project" value="UniProtKB-SubCell"/>
</dbReference>
<feature type="region of interest" description="Disordered" evidence="13">
    <location>
        <begin position="154"/>
        <end position="176"/>
    </location>
</feature>
<comment type="subcellular location">
    <subcellularLocation>
        <location evidence="2">Cell projection</location>
        <location evidence="2">Lamellipodium</location>
    </subcellularLocation>
    <subcellularLocation>
        <location evidence="1">Cytoplasm</location>
        <location evidence="1">Cytoskeleton</location>
    </subcellularLocation>
</comment>
<dbReference type="SMART" id="SM00176">
    <property type="entry name" value="RAN"/>
    <property type="match status" value="1"/>
</dbReference>
<dbReference type="InterPro" id="IPR012849">
    <property type="entry name" value="Abl-interactor_HHR_dom"/>
</dbReference>
<keyword evidence="9" id="KW-0175">Coiled coil</keyword>
<dbReference type="FunFam" id="2.30.30.40:FF:000002">
    <property type="entry name" value="abl interactor 1 isoform X1"/>
    <property type="match status" value="1"/>
</dbReference>
<dbReference type="PROSITE" id="PS51417">
    <property type="entry name" value="ARF"/>
    <property type="match status" value="1"/>
</dbReference>
<dbReference type="SMART" id="SM00326">
    <property type="entry name" value="SH3"/>
    <property type="match status" value="1"/>
</dbReference>
<dbReference type="CDD" id="cd00154">
    <property type="entry name" value="Rab"/>
    <property type="match status" value="1"/>
</dbReference>
<evidence type="ECO:0000256" key="13">
    <source>
        <dbReference type="SAM" id="MobiDB-lite"/>
    </source>
</evidence>
<keyword evidence="10" id="KW-0206">Cytoskeleton</keyword>
<dbReference type="FunFam" id="3.40.50.300:FF:000808">
    <property type="entry name" value="Small GTP-binding protein, putative"/>
    <property type="match status" value="1"/>
</dbReference>
<dbReference type="PANTHER" id="PTHR47978">
    <property type="match status" value="1"/>
</dbReference>
<evidence type="ECO:0000256" key="10">
    <source>
        <dbReference type="ARBA" id="ARBA00023212"/>
    </source>
</evidence>
<comment type="similarity">
    <text evidence="4">Belongs to the ABI family.</text>
</comment>
<dbReference type="AlphaFoldDB" id="A0A5S6QDA3"/>
<accession>A0A5S6QDA3</accession>
<dbReference type="Pfam" id="PF00071">
    <property type="entry name" value="Ras"/>
    <property type="match status" value="1"/>
</dbReference>
<evidence type="ECO:0000259" key="14">
    <source>
        <dbReference type="PROSITE" id="PS50002"/>
    </source>
</evidence>
<dbReference type="SUPFAM" id="SSF52540">
    <property type="entry name" value="P-loop containing nucleoside triphosphate hydrolases"/>
    <property type="match status" value="1"/>
</dbReference>
<dbReference type="Pfam" id="PF07815">
    <property type="entry name" value="Abi_HHR"/>
    <property type="match status" value="1"/>
</dbReference>
<dbReference type="Gene3D" id="2.30.30.40">
    <property type="entry name" value="SH3 Domains"/>
    <property type="match status" value="1"/>
</dbReference>
<reference evidence="16" key="1">
    <citation type="submission" date="2019-12" db="UniProtKB">
        <authorList>
            <consortium name="WormBaseParasite"/>
        </authorList>
    </citation>
    <scope>IDENTIFICATION</scope>
</reference>
<organism evidence="15 16">
    <name type="scientific">Trichuris muris</name>
    <name type="common">Mouse whipworm</name>
    <dbReference type="NCBI Taxonomy" id="70415"/>
    <lineage>
        <taxon>Eukaryota</taxon>
        <taxon>Metazoa</taxon>
        <taxon>Ecdysozoa</taxon>
        <taxon>Nematoda</taxon>
        <taxon>Enoplea</taxon>
        <taxon>Dorylaimia</taxon>
        <taxon>Trichinellida</taxon>
        <taxon>Trichuridae</taxon>
        <taxon>Trichuris</taxon>
    </lineage>
</organism>
<dbReference type="PRINTS" id="PR00449">
    <property type="entry name" value="RASTRNSFRMNG"/>
</dbReference>
<dbReference type="Gene3D" id="3.40.50.300">
    <property type="entry name" value="P-loop containing nucleotide triphosphate hydrolases"/>
    <property type="match status" value="1"/>
</dbReference>
<evidence type="ECO:0000256" key="5">
    <source>
        <dbReference type="ARBA" id="ARBA00022443"/>
    </source>
</evidence>
<keyword evidence="7" id="KW-0597">Phosphoprotein</keyword>
<evidence type="ECO:0000256" key="1">
    <source>
        <dbReference type="ARBA" id="ARBA00004245"/>
    </source>
</evidence>
<keyword evidence="11" id="KW-0966">Cell projection</keyword>
<dbReference type="SUPFAM" id="SSF50044">
    <property type="entry name" value="SH3-domain"/>
    <property type="match status" value="1"/>
</dbReference>
<dbReference type="WBParaSite" id="TMUE_1000004917.1">
    <property type="protein sequence ID" value="TMUE_1000004917.1"/>
    <property type="gene ID" value="WBGene00288131"/>
</dbReference>
<dbReference type="InterPro" id="IPR005225">
    <property type="entry name" value="Small_GTP-bd"/>
</dbReference>